<dbReference type="AlphaFoldDB" id="Q4RDF8"/>
<keyword evidence="1" id="KW-0812">Transmembrane</keyword>
<keyword evidence="1" id="KW-0472">Membrane</keyword>
<protein>
    <submittedName>
        <fullName evidence="2">(spotted green pufferfish) hypothetical protein</fullName>
    </submittedName>
</protein>
<dbReference type="KEGG" id="tng:GSTEN00036995G001"/>
<reference evidence="2" key="1">
    <citation type="journal article" date="2004" name="Nature">
        <title>Genome duplication in the teleost fish Tetraodon nigroviridis reveals the early vertebrate proto-karyotype.</title>
        <authorList>
            <person name="Jaillon O."/>
            <person name="Aury J.-M."/>
            <person name="Brunet F."/>
            <person name="Petit J.-L."/>
            <person name="Stange-Thomann N."/>
            <person name="Mauceli E."/>
            <person name="Bouneau L."/>
            <person name="Fischer C."/>
            <person name="Ozouf-Costaz C."/>
            <person name="Bernot A."/>
            <person name="Nicaud S."/>
            <person name="Jaffe D."/>
            <person name="Fisher S."/>
            <person name="Lutfalla G."/>
            <person name="Dossat C."/>
            <person name="Segurens B."/>
            <person name="Dasilva C."/>
            <person name="Salanoubat M."/>
            <person name="Levy M."/>
            <person name="Boudet N."/>
            <person name="Castellano S."/>
            <person name="Anthouard V."/>
            <person name="Jubin C."/>
            <person name="Castelli V."/>
            <person name="Katinka M."/>
            <person name="Vacherie B."/>
            <person name="Biemont C."/>
            <person name="Skalli Z."/>
            <person name="Cattolico L."/>
            <person name="Poulain J."/>
            <person name="De Berardinis V."/>
            <person name="Cruaud C."/>
            <person name="Duprat S."/>
            <person name="Brottier P."/>
            <person name="Coutanceau J.-P."/>
            <person name="Gouzy J."/>
            <person name="Parra G."/>
            <person name="Lardier G."/>
            <person name="Chapple C."/>
            <person name="McKernan K.J."/>
            <person name="McEwan P."/>
            <person name="Bosak S."/>
            <person name="Kellis M."/>
            <person name="Volff J.-N."/>
            <person name="Guigo R."/>
            <person name="Zody M.C."/>
            <person name="Mesirov J."/>
            <person name="Lindblad-Toh K."/>
            <person name="Birren B."/>
            <person name="Nusbaum C."/>
            <person name="Kahn D."/>
            <person name="Robinson-Rechavi M."/>
            <person name="Laudet V."/>
            <person name="Schachter V."/>
            <person name="Quetier F."/>
            <person name="Saurin W."/>
            <person name="Scarpelli C."/>
            <person name="Wincker P."/>
            <person name="Lander E.S."/>
            <person name="Weissenbach J."/>
            <person name="Roest Crollius H."/>
        </authorList>
    </citation>
    <scope>NUCLEOTIDE SEQUENCE [LARGE SCALE GENOMIC DNA]</scope>
</reference>
<gene>
    <name evidence="2" type="ORF">GSTENG00036995001</name>
</gene>
<organism evidence="2">
    <name type="scientific">Tetraodon nigroviridis</name>
    <name type="common">Spotted green pufferfish</name>
    <name type="synonym">Chelonodon nigroviridis</name>
    <dbReference type="NCBI Taxonomy" id="99883"/>
    <lineage>
        <taxon>Eukaryota</taxon>
        <taxon>Metazoa</taxon>
        <taxon>Chordata</taxon>
        <taxon>Craniata</taxon>
        <taxon>Vertebrata</taxon>
        <taxon>Euteleostomi</taxon>
        <taxon>Actinopterygii</taxon>
        <taxon>Neopterygii</taxon>
        <taxon>Teleostei</taxon>
        <taxon>Neoteleostei</taxon>
        <taxon>Acanthomorphata</taxon>
        <taxon>Eupercaria</taxon>
        <taxon>Tetraodontiformes</taxon>
        <taxon>Tetradontoidea</taxon>
        <taxon>Tetraodontidae</taxon>
        <taxon>Tetraodon</taxon>
    </lineage>
</organism>
<feature type="non-terminal residue" evidence="2">
    <location>
        <position position="1"/>
    </location>
</feature>
<reference evidence="2" key="2">
    <citation type="submission" date="2004-02" db="EMBL/GenBank/DDBJ databases">
        <authorList>
            <consortium name="Genoscope"/>
            <consortium name="Whitehead Institute Centre for Genome Research"/>
        </authorList>
    </citation>
    <scope>NUCLEOTIDE SEQUENCE</scope>
</reference>
<keyword evidence="1" id="KW-1133">Transmembrane helix</keyword>
<accession>Q4RDF8</accession>
<proteinExistence type="predicted"/>
<dbReference type="EMBL" id="CAAE01016586">
    <property type="protein sequence ID" value="CAG13574.1"/>
    <property type="molecule type" value="Genomic_DNA"/>
</dbReference>
<name>Q4RDF8_TETNG</name>
<evidence type="ECO:0000256" key="1">
    <source>
        <dbReference type="SAM" id="Phobius"/>
    </source>
</evidence>
<sequence>CVFVSLQHCSKSASTSWMWLLRSSVIIANKPWPRITLTMTTTALILIMAVFNM</sequence>
<evidence type="ECO:0000313" key="2">
    <source>
        <dbReference type="EMBL" id="CAG13574.1"/>
    </source>
</evidence>
<feature type="transmembrane region" description="Helical" evidence="1">
    <location>
        <begin position="32"/>
        <end position="51"/>
    </location>
</feature>
<feature type="non-terminal residue" evidence="2">
    <location>
        <position position="53"/>
    </location>
</feature>
<comment type="caution">
    <text evidence="2">The sequence shown here is derived from an EMBL/GenBank/DDBJ whole genome shotgun (WGS) entry which is preliminary data.</text>
</comment>